<dbReference type="InterPro" id="IPR011990">
    <property type="entry name" value="TPR-like_helical_dom_sf"/>
</dbReference>
<dbReference type="EMBL" id="RXZH01000002">
    <property type="protein sequence ID" value="RTZ16406.1"/>
    <property type="molecule type" value="Genomic_DNA"/>
</dbReference>
<feature type="chain" id="PRO_5018647272" description="Sel1 repeat family protein" evidence="1">
    <location>
        <begin position="25"/>
        <end position="338"/>
    </location>
</feature>
<keyword evidence="3" id="KW-1185">Reference proteome</keyword>
<evidence type="ECO:0000256" key="1">
    <source>
        <dbReference type="SAM" id="SignalP"/>
    </source>
</evidence>
<dbReference type="SUPFAM" id="SSF81901">
    <property type="entry name" value="HCP-like"/>
    <property type="match status" value="1"/>
</dbReference>
<reference evidence="2 3" key="1">
    <citation type="submission" date="2018-12" db="EMBL/GenBank/DDBJ databases">
        <title>Vibrio sp. isolated from China Sea.</title>
        <authorList>
            <person name="Li Y."/>
        </authorList>
    </citation>
    <scope>NUCLEOTIDE SEQUENCE [LARGE SCALE GENOMIC DNA]</scope>
    <source>
        <strain evidence="2 3">BEI207</strain>
    </source>
</reference>
<evidence type="ECO:0008006" key="4">
    <source>
        <dbReference type="Google" id="ProtNLM"/>
    </source>
</evidence>
<evidence type="ECO:0000313" key="3">
    <source>
        <dbReference type="Proteomes" id="UP000268973"/>
    </source>
</evidence>
<evidence type="ECO:0000313" key="2">
    <source>
        <dbReference type="EMBL" id="RTZ16406.1"/>
    </source>
</evidence>
<dbReference type="Gene3D" id="1.25.40.10">
    <property type="entry name" value="Tetratricopeptide repeat domain"/>
    <property type="match status" value="1"/>
</dbReference>
<dbReference type="RefSeq" id="WP_126573179.1">
    <property type="nucleotide sequence ID" value="NZ_RXZH01000002.1"/>
</dbReference>
<comment type="caution">
    <text evidence="2">The sequence shown here is derived from an EMBL/GenBank/DDBJ whole genome shotgun (WGS) entry which is preliminary data.</text>
</comment>
<gene>
    <name evidence="2" type="ORF">EJ063_06275</name>
</gene>
<name>A0A3S0PP19_9VIBR</name>
<dbReference type="AlphaFoldDB" id="A0A3S0PP19"/>
<dbReference type="OrthoDB" id="5904015at2"/>
<dbReference type="Proteomes" id="UP000268973">
    <property type="component" value="Unassembled WGS sequence"/>
</dbReference>
<accession>A0A3S0PP19</accession>
<organism evidence="2 3">
    <name type="scientific">Vibrio aquaticus</name>
    <dbReference type="NCBI Taxonomy" id="2496559"/>
    <lineage>
        <taxon>Bacteria</taxon>
        <taxon>Pseudomonadati</taxon>
        <taxon>Pseudomonadota</taxon>
        <taxon>Gammaproteobacteria</taxon>
        <taxon>Vibrionales</taxon>
        <taxon>Vibrionaceae</taxon>
        <taxon>Vibrio</taxon>
    </lineage>
</organism>
<proteinExistence type="predicted"/>
<feature type="signal peptide" evidence="1">
    <location>
        <begin position="1"/>
        <end position="24"/>
    </location>
</feature>
<sequence>MSILVRALLLAGTCLLFFSKSLVAGETYSVETMSPDEAYQRGRLLKAQFKNREAREYLKSAADRGHGKSGYLYAMELRRTGYLQRDQRASKDYLIRSAEQGNRQALRYLHLRGDWLTAAEQESYQQRYFDDLIRLGATQPSLAYFLLSEFYLSVDGELSNYYLEKSMEFDFAKAYMEGARRIERGEIDFMFAAKSERIMKQYYQQAANLDYLPALRKLVLISEKEGNFQQALEWRKKALDLGDISSLISMYKIYSGSSSQYPFVEIDRPRSLAYLMLYLETAGDSTFSAVYRQAKVNQSELATLASEAQMAEAKKLKIALSEGVVFYHHDGIWEDLKY</sequence>
<protein>
    <recommendedName>
        <fullName evidence="4">Sel1 repeat family protein</fullName>
    </recommendedName>
</protein>
<keyword evidence="1" id="KW-0732">Signal</keyword>